<dbReference type="Proteomes" id="UP000807342">
    <property type="component" value="Unassembled WGS sequence"/>
</dbReference>
<dbReference type="GO" id="GO:0007131">
    <property type="term" value="P:reciprocal meiotic recombination"/>
    <property type="evidence" value="ECO:0007669"/>
    <property type="project" value="TreeGrafter"/>
</dbReference>
<evidence type="ECO:0000313" key="7">
    <source>
        <dbReference type="EMBL" id="KAF9444623.1"/>
    </source>
</evidence>
<protein>
    <recommendedName>
        <fullName evidence="9">RecA family profile 1 domain-containing protein</fullName>
    </recommendedName>
</protein>
<keyword evidence="8" id="KW-1185">Reference proteome</keyword>
<dbReference type="GO" id="GO:0033063">
    <property type="term" value="C:Rad51B-Rad51C-Rad51D-XRCC2 complex"/>
    <property type="evidence" value="ECO:0007669"/>
    <property type="project" value="TreeGrafter"/>
</dbReference>
<dbReference type="InterPro" id="IPR027417">
    <property type="entry name" value="P-loop_NTPase"/>
</dbReference>
<gene>
    <name evidence="7" type="ORF">P691DRAFT_736197</name>
</gene>
<dbReference type="EMBL" id="MU151360">
    <property type="protein sequence ID" value="KAF9444623.1"/>
    <property type="molecule type" value="Genomic_DNA"/>
</dbReference>
<dbReference type="SUPFAM" id="SSF52540">
    <property type="entry name" value="P-loop containing nucleoside triphosphate hydrolases"/>
    <property type="match status" value="1"/>
</dbReference>
<sequence>MSSRPIFSLRLPKDTKDTLAHHGYSTLGELLSATPSSIALALGISVEDAEEIIQQVQRPATQNPSVPLTQSAAAVIKATRKFSTRWPPLDKLLDGGLMQGHILEVSGPPGSPKETIAIDIVTSFIEGGESVIFIDSQNMTSPTNLRDRLSGCPASSLRSLHYSSILNATEMMVFLHSINNILDSMPKVALLVLNSFSFPFSTLPNPFAKSGILEQVRQILARILIIRNLTVVVTSQLSNKMLQEDEPHGSPEEKGKVVMVPQLGTSYLPSGRSHRILLALDSPISGIMYLLPSSSPSTTTKEPVLHEPYSISIT</sequence>
<evidence type="ECO:0000256" key="4">
    <source>
        <dbReference type="ARBA" id="ARBA00022840"/>
    </source>
</evidence>
<dbReference type="GO" id="GO:0005524">
    <property type="term" value="F:ATP binding"/>
    <property type="evidence" value="ECO:0007669"/>
    <property type="project" value="UniProtKB-KW"/>
</dbReference>
<dbReference type="GO" id="GO:0033065">
    <property type="term" value="C:Rad51C-XRCC3 complex"/>
    <property type="evidence" value="ECO:0007669"/>
    <property type="project" value="TreeGrafter"/>
</dbReference>
<dbReference type="GO" id="GO:0005657">
    <property type="term" value="C:replication fork"/>
    <property type="evidence" value="ECO:0007669"/>
    <property type="project" value="TreeGrafter"/>
</dbReference>
<evidence type="ECO:0000256" key="2">
    <source>
        <dbReference type="ARBA" id="ARBA00022741"/>
    </source>
</evidence>
<evidence type="ECO:0000256" key="1">
    <source>
        <dbReference type="ARBA" id="ARBA00004123"/>
    </source>
</evidence>
<organism evidence="7 8">
    <name type="scientific">Macrolepiota fuliginosa MF-IS2</name>
    <dbReference type="NCBI Taxonomy" id="1400762"/>
    <lineage>
        <taxon>Eukaryota</taxon>
        <taxon>Fungi</taxon>
        <taxon>Dikarya</taxon>
        <taxon>Basidiomycota</taxon>
        <taxon>Agaricomycotina</taxon>
        <taxon>Agaricomycetes</taxon>
        <taxon>Agaricomycetidae</taxon>
        <taxon>Agaricales</taxon>
        <taxon>Agaricineae</taxon>
        <taxon>Agaricaceae</taxon>
        <taxon>Macrolepiota</taxon>
    </lineage>
</organism>
<evidence type="ECO:0000256" key="6">
    <source>
        <dbReference type="ARBA" id="ARBA00023242"/>
    </source>
</evidence>
<accession>A0A9P6C0Q6</accession>
<proteinExistence type="predicted"/>
<keyword evidence="4" id="KW-0067">ATP-binding</keyword>
<comment type="subcellular location">
    <subcellularLocation>
        <location evidence="1">Nucleus</location>
    </subcellularLocation>
</comment>
<keyword evidence="3" id="KW-0227">DNA damage</keyword>
<comment type="caution">
    <text evidence="7">The sequence shown here is derived from an EMBL/GenBank/DDBJ whole genome shotgun (WGS) entry which is preliminary data.</text>
</comment>
<keyword evidence="2" id="KW-0547">Nucleotide-binding</keyword>
<dbReference type="InterPro" id="IPR052093">
    <property type="entry name" value="HR_Repair_Mediator"/>
</dbReference>
<evidence type="ECO:0000256" key="5">
    <source>
        <dbReference type="ARBA" id="ARBA00023204"/>
    </source>
</evidence>
<dbReference type="GO" id="GO:0008821">
    <property type="term" value="F:crossover junction DNA endonuclease activity"/>
    <property type="evidence" value="ECO:0007669"/>
    <property type="project" value="TreeGrafter"/>
</dbReference>
<reference evidence="7" key="1">
    <citation type="submission" date="2020-11" db="EMBL/GenBank/DDBJ databases">
        <authorList>
            <consortium name="DOE Joint Genome Institute"/>
            <person name="Ahrendt S."/>
            <person name="Riley R."/>
            <person name="Andreopoulos W."/>
            <person name="Labutti K."/>
            <person name="Pangilinan J."/>
            <person name="Ruiz-Duenas F.J."/>
            <person name="Barrasa J.M."/>
            <person name="Sanchez-Garcia M."/>
            <person name="Camarero S."/>
            <person name="Miyauchi S."/>
            <person name="Serrano A."/>
            <person name="Linde D."/>
            <person name="Babiker R."/>
            <person name="Drula E."/>
            <person name="Ayuso-Fernandez I."/>
            <person name="Pacheco R."/>
            <person name="Padilla G."/>
            <person name="Ferreira P."/>
            <person name="Barriuso J."/>
            <person name="Kellner H."/>
            <person name="Castanera R."/>
            <person name="Alfaro M."/>
            <person name="Ramirez L."/>
            <person name="Pisabarro A.G."/>
            <person name="Kuo A."/>
            <person name="Tritt A."/>
            <person name="Lipzen A."/>
            <person name="He G."/>
            <person name="Yan M."/>
            <person name="Ng V."/>
            <person name="Cullen D."/>
            <person name="Martin F."/>
            <person name="Rosso M.-N."/>
            <person name="Henrissat B."/>
            <person name="Hibbett D."/>
            <person name="Martinez A.T."/>
            <person name="Grigoriev I.V."/>
        </authorList>
    </citation>
    <scope>NUCLEOTIDE SEQUENCE</scope>
    <source>
        <strain evidence="7">MF-IS2</strain>
    </source>
</reference>
<dbReference type="GO" id="GO:0000400">
    <property type="term" value="F:four-way junction DNA binding"/>
    <property type="evidence" value="ECO:0007669"/>
    <property type="project" value="TreeGrafter"/>
</dbReference>
<dbReference type="OrthoDB" id="5957327at2759"/>
<name>A0A9P6C0Q6_9AGAR</name>
<dbReference type="PANTHER" id="PTHR46239:SF1">
    <property type="entry name" value="DNA REPAIR PROTEIN RAD51 HOMOLOG 3"/>
    <property type="match status" value="1"/>
</dbReference>
<evidence type="ECO:0000313" key="8">
    <source>
        <dbReference type="Proteomes" id="UP000807342"/>
    </source>
</evidence>
<evidence type="ECO:0000256" key="3">
    <source>
        <dbReference type="ARBA" id="ARBA00022763"/>
    </source>
</evidence>
<dbReference type="Gene3D" id="3.40.50.300">
    <property type="entry name" value="P-loop containing nucleotide triphosphate hydrolases"/>
    <property type="match status" value="1"/>
</dbReference>
<keyword evidence="6" id="KW-0539">Nucleus</keyword>
<dbReference type="Gene3D" id="1.10.150.20">
    <property type="entry name" value="5' to 3' exonuclease, C-terminal subdomain"/>
    <property type="match status" value="1"/>
</dbReference>
<dbReference type="PANTHER" id="PTHR46239">
    <property type="entry name" value="DNA REPAIR PROTEIN RAD51 HOMOLOG 3 RAD51C"/>
    <property type="match status" value="1"/>
</dbReference>
<dbReference type="GO" id="GO:0000707">
    <property type="term" value="P:meiotic DNA recombinase assembly"/>
    <property type="evidence" value="ECO:0007669"/>
    <property type="project" value="TreeGrafter"/>
</dbReference>
<evidence type="ECO:0008006" key="9">
    <source>
        <dbReference type="Google" id="ProtNLM"/>
    </source>
</evidence>
<dbReference type="AlphaFoldDB" id="A0A9P6C0Q6"/>
<keyword evidence="5" id="KW-0234">DNA repair</keyword>